<keyword evidence="2" id="KW-1185">Reference proteome</keyword>
<sequence length="213" mass="24497">MKWAVRTNAFAPSDSDNTTRSAFCRLSVSSSHPPHFTPSSRHWMDGMVVGWNTHRTASFQHLVQPKRRGIRKRSERERLNRQSESEWCVKHRKDEQGAVCTKCKPKEPELFMDAQCSASRAEEHRDCPLFYFRTEAKKDLVVCDELLKRFGPPRAQSYPMPPSISRFSRHAPSSLSSVCFSIGTRVEQRAAASCRRKVRGWCSARSTFYCSVH</sequence>
<organism evidence="1 2">
    <name type="scientific">Blattamonas nauphoetae</name>
    <dbReference type="NCBI Taxonomy" id="2049346"/>
    <lineage>
        <taxon>Eukaryota</taxon>
        <taxon>Metamonada</taxon>
        <taxon>Preaxostyla</taxon>
        <taxon>Oxymonadida</taxon>
        <taxon>Blattamonas</taxon>
    </lineage>
</organism>
<comment type="caution">
    <text evidence="1">The sequence shown here is derived from an EMBL/GenBank/DDBJ whole genome shotgun (WGS) entry which is preliminary data.</text>
</comment>
<proteinExistence type="predicted"/>
<name>A0ABQ9WYL3_9EUKA</name>
<gene>
    <name evidence="1" type="ORF">BLNAU_20469</name>
</gene>
<dbReference type="EMBL" id="JARBJD010000291">
    <property type="protein sequence ID" value="KAK2944611.1"/>
    <property type="molecule type" value="Genomic_DNA"/>
</dbReference>
<evidence type="ECO:0000313" key="2">
    <source>
        <dbReference type="Proteomes" id="UP001281761"/>
    </source>
</evidence>
<accession>A0ABQ9WYL3</accession>
<dbReference type="Proteomes" id="UP001281761">
    <property type="component" value="Unassembled WGS sequence"/>
</dbReference>
<evidence type="ECO:0000313" key="1">
    <source>
        <dbReference type="EMBL" id="KAK2944611.1"/>
    </source>
</evidence>
<reference evidence="1 2" key="1">
    <citation type="journal article" date="2022" name="bioRxiv">
        <title>Genomics of Preaxostyla Flagellates Illuminates Evolutionary Transitions and the Path Towards Mitochondrial Loss.</title>
        <authorList>
            <person name="Novak L.V.F."/>
            <person name="Treitli S.C."/>
            <person name="Pyrih J."/>
            <person name="Halakuc P."/>
            <person name="Pipaliya S.V."/>
            <person name="Vacek V."/>
            <person name="Brzon O."/>
            <person name="Soukal P."/>
            <person name="Eme L."/>
            <person name="Dacks J.B."/>
            <person name="Karnkowska A."/>
            <person name="Elias M."/>
            <person name="Hampl V."/>
        </authorList>
    </citation>
    <scope>NUCLEOTIDE SEQUENCE [LARGE SCALE GENOMIC DNA]</scope>
    <source>
        <strain evidence="1">NAU3</strain>
        <tissue evidence="1">Gut</tissue>
    </source>
</reference>
<protein>
    <submittedName>
        <fullName evidence="1">Uncharacterized protein</fullName>
    </submittedName>
</protein>